<feature type="domain" description="HTH asnC-type" evidence="4">
    <location>
        <begin position="13"/>
        <end position="74"/>
    </location>
</feature>
<dbReference type="PRINTS" id="PR00033">
    <property type="entry name" value="HTHASNC"/>
</dbReference>
<proteinExistence type="predicted"/>
<evidence type="ECO:0000256" key="1">
    <source>
        <dbReference type="ARBA" id="ARBA00023015"/>
    </source>
</evidence>
<dbReference type="InterPro" id="IPR000485">
    <property type="entry name" value="AsnC-type_HTH_dom"/>
</dbReference>
<keyword evidence="1" id="KW-0805">Transcription regulation</keyword>
<comment type="caution">
    <text evidence="5">The sequence shown here is derived from an EMBL/GenBank/DDBJ whole genome shotgun (WGS) entry which is preliminary data.</text>
</comment>
<dbReference type="InterPro" id="IPR019885">
    <property type="entry name" value="Tscrpt_reg_HTH_AsnC-type_CS"/>
</dbReference>
<dbReference type="InterPro" id="IPR019888">
    <property type="entry name" value="Tscrpt_reg_AsnC-like"/>
</dbReference>
<name>A0ABX4J3A9_9HYPH</name>
<dbReference type="Proteomes" id="UP000219972">
    <property type="component" value="Unassembled WGS sequence"/>
</dbReference>
<keyword evidence="3" id="KW-0804">Transcription</keyword>
<dbReference type="InterPro" id="IPR036390">
    <property type="entry name" value="WH_DNA-bd_sf"/>
</dbReference>
<keyword evidence="2" id="KW-0238">DNA-binding</keyword>
<evidence type="ECO:0000313" key="6">
    <source>
        <dbReference type="Proteomes" id="UP000219972"/>
    </source>
</evidence>
<accession>A0ABX4J3A9</accession>
<evidence type="ECO:0000313" key="5">
    <source>
        <dbReference type="EMBL" id="PDS49673.1"/>
    </source>
</evidence>
<dbReference type="PANTHER" id="PTHR30154:SF17">
    <property type="entry name" value="DNA-BINDING TRANSCRIPTIONAL ACTIVATOR DECR"/>
    <property type="match status" value="1"/>
</dbReference>
<protein>
    <submittedName>
        <fullName evidence="5">ArsR family transcriptional regulator</fullName>
    </submittedName>
</protein>
<dbReference type="Gene3D" id="1.10.10.10">
    <property type="entry name" value="Winged helix-like DNA-binding domain superfamily/Winged helix DNA-binding domain"/>
    <property type="match status" value="1"/>
</dbReference>
<gene>
    <name evidence="5" type="ORF">CO662_23110</name>
</gene>
<evidence type="ECO:0000256" key="2">
    <source>
        <dbReference type="ARBA" id="ARBA00023125"/>
    </source>
</evidence>
<dbReference type="SUPFAM" id="SSF46785">
    <property type="entry name" value="Winged helix' DNA-binding domain"/>
    <property type="match status" value="1"/>
</dbReference>
<dbReference type="SUPFAM" id="SSF54909">
    <property type="entry name" value="Dimeric alpha+beta barrel"/>
    <property type="match status" value="1"/>
</dbReference>
<dbReference type="Pfam" id="PF01037">
    <property type="entry name" value="AsnC_trans_reg"/>
    <property type="match status" value="1"/>
</dbReference>
<dbReference type="InterPro" id="IPR011008">
    <property type="entry name" value="Dimeric_a/b-barrel"/>
</dbReference>
<evidence type="ECO:0000256" key="3">
    <source>
        <dbReference type="ARBA" id="ARBA00023163"/>
    </source>
</evidence>
<dbReference type="Gene3D" id="3.30.70.920">
    <property type="match status" value="1"/>
</dbReference>
<dbReference type="Pfam" id="PF13404">
    <property type="entry name" value="HTH_AsnC-type"/>
    <property type="match status" value="1"/>
</dbReference>
<dbReference type="PROSITE" id="PS50956">
    <property type="entry name" value="HTH_ASNC_2"/>
    <property type="match status" value="1"/>
</dbReference>
<evidence type="ECO:0000259" key="4">
    <source>
        <dbReference type="PROSITE" id="PS50956"/>
    </source>
</evidence>
<dbReference type="SMART" id="SM00344">
    <property type="entry name" value="HTH_ASNC"/>
    <property type="match status" value="1"/>
</dbReference>
<dbReference type="CDD" id="cd00090">
    <property type="entry name" value="HTH_ARSR"/>
    <property type="match status" value="1"/>
</dbReference>
<keyword evidence="6" id="KW-1185">Reference proteome</keyword>
<dbReference type="PROSITE" id="PS00519">
    <property type="entry name" value="HTH_ASNC_1"/>
    <property type="match status" value="1"/>
</dbReference>
<dbReference type="InterPro" id="IPR011991">
    <property type="entry name" value="ArsR-like_HTH"/>
</dbReference>
<dbReference type="InterPro" id="IPR036388">
    <property type="entry name" value="WH-like_DNA-bd_sf"/>
</dbReference>
<sequence length="166" mass="19346">MSNFSKQDRAPKLDQIDRRILARLQRDATQPVGELAEQVGLSMTPCWRRIQRLEQDGFIKKRIAILDRRLLNAKVTVFVAIKTREHSMEWIERFHQATRDMSEVVDIYRMSGEVDYLIRAFVPDIEAYDVLYKKIIAKLPVADITSMFAMEEIKSTSEVPLEFLAD</sequence>
<organism evidence="5 6">
    <name type="scientific">Rhizobium anhuiense</name>
    <dbReference type="NCBI Taxonomy" id="1184720"/>
    <lineage>
        <taxon>Bacteria</taxon>
        <taxon>Pseudomonadati</taxon>
        <taxon>Pseudomonadota</taxon>
        <taxon>Alphaproteobacteria</taxon>
        <taxon>Hyphomicrobiales</taxon>
        <taxon>Rhizobiaceae</taxon>
        <taxon>Rhizobium/Agrobacterium group</taxon>
        <taxon>Rhizobium</taxon>
    </lineage>
</organism>
<dbReference type="EMBL" id="NWSL01000015">
    <property type="protein sequence ID" value="PDS49673.1"/>
    <property type="molecule type" value="Genomic_DNA"/>
</dbReference>
<reference evidence="5 6" key="1">
    <citation type="submission" date="2017-09" db="EMBL/GenBank/DDBJ databases">
        <title>Comparative genomics of rhizobia isolated from Phaseolus vulgaris in China.</title>
        <authorList>
            <person name="Tong W."/>
        </authorList>
    </citation>
    <scope>NUCLEOTIDE SEQUENCE [LARGE SCALE GENOMIC DNA]</scope>
    <source>
        <strain evidence="5 6">Y27</strain>
    </source>
</reference>
<dbReference type="PANTHER" id="PTHR30154">
    <property type="entry name" value="LEUCINE-RESPONSIVE REGULATORY PROTEIN"/>
    <property type="match status" value="1"/>
</dbReference>
<dbReference type="InterPro" id="IPR019887">
    <property type="entry name" value="Tscrpt_reg_AsnC/Lrp_C"/>
</dbReference>